<comment type="caution">
    <text evidence="1">The sequence shown here is derived from an EMBL/GenBank/DDBJ whole genome shotgun (WGS) entry which is preliminary data.</text>
</comment>
<organism evidence="1 2">
    <name type="scientific">Aquipseudomonas alcaligenes (strain ATCC 14909 / DSM 50342 / CCUG 1425 / JCM 20561 / NBRC 14159 / NCIMB 9945 / NCTC 10367 / 1577)</name>
    <name type="common">Pseudomonas alcaligenes</name>
    <dbReference type="NCBI Taxonomy" id="1215092"/>
    <lineage>
        <taxon>Bacteria</taxon>
        <taxon>Pseudomonadati</taxon>
        <taxon>Pseudomonadota</taxon>
        <taxon>Gammaproteobacteria</taxon>
        <taxon>Pseudomonadales</taxon>
        <taxon>Pseudomonadaceae</taxon>
        <taxon>Aquipseudomonas</taxon>
    </lineage>
</organism>
<proteinExistence type="predicted"/>
<evidence type="ECO:0000313" key="2">
    <source>
        <dbReference type="Proteomes" id="UP000016560"/>
    </source>
</evidence>
<dbReference type="EMBL" id="BATI01000014">
    <property type="protein sequence ID" value="GAD62634.1"/>
    <property type="molecule type" value="Genomic_DNA"/>
</dbReference>
<protein>
    <submittedName>
        <fullName evidence="1">Uncharacterized protein</fullName>
    </submittedName>
</protein>
<gene>
    <name evidence="1" type="ORF">PA6_014_00060</name>
</gene>
<dbReference type="RefSeq" id="WP_021700721.1">
    <property type="nucleotide sequence ID" value="NZ_BATI01000014.1"/>
</dbReference>
<keyword evidence="2" id="KW-1185">Reference proteome</keyword>
<accession>U3AYC7</accession>
<sequence>MNLLEHLQPLPTELLQAMAKGEVDVQAVAAQLMAGRGLDRDGKWVGFERAAKEWGAT</sequence>
<evidence type="ECO:0000313" key="1">
    <source>
        <dbReference type="EMBL" id="GAD62634.1"/>
    </source>
</evidence>
<name>U3AYC7_AQUA1</name>
<dbReference type="OrthoDB" id="6058681at2"/>
<dbReference type="AlphaFoldDB" id="U3AYC7"/>
<reference evidence="1" key="1">
    <citation type="submission" date="2024-09" db="EMBL/GenBank/DDBJ databases">
        <title>Whole genome shotgun sequence of Pseudomonas alcaligenes NBRC 14159.</title>
        <authorList>
            <person name="Yoshida I."/>
            <person name="Hosoyama A."/>
            <person name="Tsuchikane K."/>
            <person name="Noguchi M."/>
            <person name="Hirakata S."/>
            <person name="Ando Y."/>
            <person name="Ohji S."/>
            <person name="Yamazoe A."/>
            <person name="Yamazaki S."/>
            <person name="Fujita N."/>
        </authorList>
    </citation>
    <scope>NUCLEOTIDE SEQUENCE</scope>
    <source>
        <strain evidence="1">NBRC 14159</strain>
    </source>
</reference>
<dbReference type="Proteomes" id="UP000016560">
    <property type="component" value="Unassembled WGS sequence"/>
</dbReference>